<name>A0ABS1DMK3_9PROT</name>
<evidence type="ECO:0000313" key="2">
    <source>
        <dbReference type="Proteomes" id="UP001296873"/>
    </source>
</evidence>
<comment type="caution">
    <text evidence="1">The sequence shown here is derived from an EMBL/GenBank/DDBJ whole genome shotgun (WGS) entry which is preliminary data.</text>
</comment>
<protein>
    <recommendedName>
        <fullName evidence="3">SGNH hydrolase-type esterase domain-containing protein</fullName>
    </recommendedName>
</protein>
<sequence>MRNLLTLAVTLLVCAGAGELMLRAVTPFPIGFIKKEYDRETGYRLNDASADVDRHGFRNPAGTWDRAVLAAVGDSHTYGYNVPSKAAWPRRFNAGGGPVAYNFGVGSYNVYTYHPLVMRALRAGKKVVVAVYPGNDFTSYFADRQRRAFKGAYWQSQVGELDLELYDLSDAAFARDGGPQDYGWGRWLKHQLKNRSATLSAFDYFVWNRLKDAEARAELGYRLFGWYAERFYTFDGILPALKRQRIANRARISDVSTGAPALIFRDYQRMLTRWAAAADPGQLGVLVVPSREHLYAYWLRQEQKLNRVDPAFLRQTASQADLVAKLVRAARALDVPVYTAMPELTRALGAALAEGRTLYPRADNHHPLADGYAAYAAAAARLYARMQSR</sequence>
<reference evidence="1 2" key="1">
    <citation type="journal article" date="2020" name="Microorganisms">
        <title>Osmotic Adaptation and Compatible Solute Biosynthesis of Phototrophic Bacteria as Revealed from Genome Analyses.</title>
        <authorList>
            <person name="Imhoff J.F."/>
            <person name="Rahn T."/>
            <person name="Kunzel S."/>
            <person name="Keller A."/>
            <person name="Neulinger S.C."/>
        </authorList>
    </citation>
    <scope>NUCLEOTIDE SEQUENCE [LARGE SCALE GENOMIC DNA]</scope>
    <source>
        <strain evidence="1 2">DSM 9895</strain>
    </source>
</reference>
<keyword evidence="2" id="KW-1185">Reference proteome</keyword>
<dbReference type="Gene3D" id="3.40.50.1110">
    <property type="entry name" value="SGNH hydrolase"/>
    <property type="match status" value="1"/>
</dbReference>
<evidence type="ECO:0008006" key="3">
    <source>
        <dbReference type="Google" id="ProtNLM"/>
    </source>
</evidence>
<proteinExistence type="predicted"/>
<dbReference type="RefSeq" id="WP_200344127.1">
    <property type="nucleotide sequence ID" value="NZ_NRRL01000175.1"/>
</dbReference>
<dbReference type="SUPFAM" id="SSF52266">
    <property type="entry name" value="SGNH hydrolase"/>
    <property type="match status" value="1"/>
</dbReference>
<dbReference type="Proteomes" id="UP001296873">
    <property type="component" value="Unassembled WGS sequence"/>
</dbReference>
<gene>
    <name evidence="1" type="ORF">CKO28_25460</name>
</gene>
<dbReference type="InterPro" id="IPR036514">
    <property type="entry name" value="SGNH_hydro_sf"/>
</dbReference>
<accession>A0ABS1DMK3</accession>
<evidence type="ECO:0000313" key="1">
    <source>
        <dbReference type="EMBL" id="MBK1671353.1"/>
    </source>
</evidence>
<organism evidence="1 2">
    <name type="scientific">Rhodovibrio sodomensis</name>
    <dbReference type="NCBI Taxonomy" id="1088"/>
    <lineage>
        <taxon>Bacteria</taxon>
        <taxon>Pseudomonadati</taxon>
        <taxon>Pseudomonadota</taxon>
        <taxon>Alphaproteobacteria</taxon>
        <taxon>Rhodospirillales</taxon>
        <taxon>Rhodovibrionaceae</taxon>
        <taxon>Rhodovibrio</taxon>
    </lineage>
</organism>
<dbReference type="EMBL" id="NRRL01000175">
    <property type="protein sequence ID" value="MBK1671353.1"/>
    <property type="molecule type" value="Genomic_DNA"/>
</dbReference>